<dbReference type="InterPro" id="IPR035566">
    <property type="entry name" value="Ribosomal_protein_bL20_C"/>
</dbReference>
<gene>
    <name evidence="5" type="primary">rplT</name>
    <name evidence="7" type="ORF">A2870_01140</name>
</gene>
<dbReference type="GO" id="GO:0006412">
    <property type="term" value="P:translation"/>
    <property type="evidence" value="ECO:0007669"/>
    <property type="project" value="InterPro"/>
</dbReference>
<dbReference type="GO" id="GO:1990904">
    <property type="term" value="C:ribonucleoprotein complex"/>
    <property type="evidence" value="ECO:0007669"/>
    <property type="project" value="UniProtKB-KW"/>
</dbReference>
<organism evidence="7 8">
    <name type="scientific">Candidatus Curtissbacteria bacterium RIFCSPHIGHO2_01_FULL_41_11</name>
    <dbReference type="NCBI Taxonomy" id="1797711"/>
    <lineage>
        <taxon>Bacteria</taxon>
        <taxon>Candidatus Curtissiibacteriota</taxon>
    </lineage>
</organism>
<dbReference type="HAMAP" id="MF_00382">
    <property type="entry name" value="Ribosomal_bL20"/>
    <property type="match status" value="1"/>
</dbReference>
<evidence type="ECO:0000256" key="4">
    <source>
        <dbReference type="ARBA" id="ARBA00035172"/>
    </source>
</evidence>
<dbReference type="NCBIfam" id="TIGR01032">
    <property type="entry name" value="rplT_bact"/>
    <property type="match status" value="1"/>
</dbReference>
<comment type="caution">
    <text evidence="7">The sequence shown here is derived from an EMBL/GenBank/DDBJ whole genome shotgun (WGS) entry which is preliminary data.</text>
</comment>
<comment type="function">
    <text evidence="5 6">Binds directly to 23S ribosomal RNA and is necessary for the in vitro assembly process of the 50S ribosomal subunit. It is not involved in the protein synthesizing functions of that subunit.</text>
</comment>
<dbReference type="SUPFAM" id="SSF74731">
    <property type="entry name" value="Ribosomal protein L20"/>
    <property type="match status" value="1"/>
</dbReference>
<keyword evidence="5 6" id="KW-0699">rRNA-binding</keyword>
<dbReference type="Gene3D" id="6.10.160.10">
    <property type="match status" value="1"/>
</dbReference>
<dbReference type="GO" id="GO:0003735">
    <property type="term" value="F:structural constituent of ribosome"/>
    <property type="evidence" value="ECO:0007669"/>
    <property type="project" value="InterPro"/>
</dbReference>
<evidence type="ECO:0000313" key="7">
    <source>
        <dbReference type="EMBL" id="OGD88117.1"/>
    </source>
</evidence>
<comment type="similarity">
    <text evidence="1 5 6">Belongs to the bacterial ribosomal protein bL20 family.</text>
</comment>
<proteinExistence type="inferred from homology"/>
<dbReference type="PANTHER" id="PTHR10986">
    <property type="entry name" value="39S RIBOSOMAL PROTEIN L20"/>
    <property type="match status" value="1"/>
</dbReference>
<dbReference type="InterPro" id="IPR005813">
    <property type="entry name" value="Ribosomal_bL20"/>
</dbReference>
<reference evidence="7 8" key="1">
    <citation type="journal article" date="2016" name="Nat. Commun.">
        <title>Thousands of microbial genomes shed light on interconnected biogeochemical processes in an aquifer system.</title>
        <authorList>
            <person name="Anantharaman K."/>
            <person name="Brown C.T."/>
            <person name="Hug L.A."/>
            <person name="Sharon I."/>
            <person name="Castelle C.J."/>
            <person name="Probst A.J."/>
            <person name="Thomas B.C."/>
            <person name="Singh A."/>
            <person name="Wilkins M.J."/>
            <person name="Karaoz U."/>
            <person name="Brodie E.L."/>
            <person name="Williams K.H."/>
            <person name="Hubbard S.S."/>
            <person name="Banfield J.F."/>
        </authorList>
    </citation>
    <scope>NUCLEOTIDE SEQUENCE [LARGE SCALE GENOMIC DNA]</scope>
</reference>
<dbReference type="GO" id="GO:0005840">
    <property type="term" value="C:ribosome"/>
    <property type="evidence" value="ECO:0007669"/>
    <property type="project" value="UniProtKB-KW"/>
</dbReference>
<evidence type="ECO:0000256" key="2">
    <source>
        <dbReference type="ARBA" id="ARBA00022980"/>
    </source>
</evidence>
<dbReference type="STRING" id="1797711.A2870_01140"/>
<accession>A0A1F5G8F0</accession>
<dbReference type="FunFam" id="1.10.1900.20:FF:000001">
    <property type="entry name" value="50S ribosomal protein L20"/>
    <property type="match status" value="1"/>
</dbReference>
<dbReference type="Gene3D" id="1.10.1900.20">
    <property type="entry name" value="Ribosomal protein L20"/>
    <property type="match status" value="1"/>
</dbReference>
<dbReference type="GO" id="GO:0000027">
    <property type="term" value="P:ribosomal large subunit assembly"/>
    <property type="evidence" value="ECO:0007669"/>
    <property type="project" value="UniProtKB-UniRule"/>
</dbReference>
<dbReference type="PRINTS" id="PR00062">
    <property type="entry name" value="RIBOSOMALL20"/>
</dbReference>
<dbReference type="AlphaFoldDB" id="A0A1F5G8F0"/>
<dbReference type="Pfam" id="PF00453">
    <property type="entry name" value="Ribosomal_L20"/>
    <property type="match status" value="1"/>
</dbReference>
<evidence type="ECO:0000313" key="8">
    <source>
        <dbReference type="Proteomes" id="UP000179102"/>
    </source>
</evidence>
<evidence type="ECO:0000256" key="5">
    <source>
        <dbReference type="HAMAP-Rule" id="MF_00382"/>
    </source>
</evidence>
<name>A0A1F5G8F0_9BACT</name>
<dbReference type="Proteomes" id="UP000179102">
    <property type="component" value="Unassembled WGS sequence"/>
</dbReference>
<evidence type="ECO:0000256" key="3">
    <source>
        <dbReference type="ARBA" id="ARBA00023274"/>
    </source>
</evidence>
<dbReference type="GO" id="GO:0019843">
    <property type="term" value="F:rRNA binding"/>
    <property type="evidence" value="ECO:0007669"/>
    <property type="project" value="UniProtKB-UniRule"/>
</dbReference>
<keyword evidence="5 6" id="KW-0694">RNA-binding</keyword>
<evidence type="ECO:0000256" key="1">
    <source>
        <dbReference type="ARBA" id="ARBA00007698"/>
    </source>
</evidence>
<dbReference type="EMBL" id="MFAZ01000003">
    <property type="protein sequence ID" value="OGD88117.1"/>
    <property type="molecule type" value="Genomic_DNA"/>
</dbReference>
<protein>
    <recommendedName>
        <fullName evidence="4 5">Large ribosomal subunit protein bL20</fullName>
    </recommendedName>
</protein>
<keyword evidence="3 5" id="KW-0687">Ribonucleoprotein</keyword>
<dbReference type="CDD" id="cd07026">
    <property type="entry name" value="Ribosomal_L20"/>
    <property type="match status" value="1"/>
</dbReference>
<evidence type="ECO:0000256" key="6">
    <source>
        <dbReference type="RuleBase" id="RU000560"/>
    </source>
</evidence>
<sequence>MMRVKRGVTTHRRHKRLLAKAKGYRGGRSKLYKEARQATIHAGADAYRGRKEKKRQRRSLWIVRISAALEPHNVSYSQFMGKLHAKKIDLDRKILSQIAIEDPKAFEAIVKKVI</sequence>
<keyword evidence="2 5" id="KW-0689">Ribosomal protein</keyword>